<proteinExistence type="predicted"/>
<protein>
    <submittedName>
        <fullName evidence="1">Uncharacterized protein</fullName>
    </submittedName>
</protein>
<dbReference type="OrthoDB" id="3173171at2"/>
<evidence type="ECO:0000313" key="2">
    <source>
        <dbReference type="Proteomes" id="UP000267368"/>
    </source>
</evidence>
<organism evidence="1 2">
    <name type="scientific">Slackia faecicanis</name>
    <dbReference type="NCBI Taxonomy" id="255723"/>
    <lineage>
        <taxon>Bacteria</taxon>
        <taxon>Bacillati</taxon>
        <taxon>Actinomycetota</taxon>
        <taxon>Coriobacteriia</taxon>
        <taxon>Eggerthellales</taxon>
        <taxon>Eggerthellaceae</taxon>
        <taxon>Slackia</taxon>
    </lineage>
</organism>
<name>A0A3N0AER9_9ACTN</name>
<dbReference type="RefSeq" id="WP_123198585.1">
    <property type="nucleotide sequence ID" value="NZ_QICB01000007.1"/>
</dbReference>
<reference evidence="2" key="1">
    <citation type="submission" date="2018-05" db="EMBL/GenBank/DDBJ databases">
        <title>Genome Sequencing of selected type strains of the family Eggerthellaceae.</title>
        <authorList>
            <person name="Danylec N."/>
            <person name="Stoll D.A."/>
            <person name="Doetsch A."/>
            <person name="Huch M."/>
        </authorList>
    </citation>
    <scope>NUCLEOTIDE SEQUENCE [LARGE SCALE GENOMIC DNA]</scope>
    <source>
        <strain evidence="2">DSM 17537</strain>
    </source>
</reference>
<sequence>MKITKNLVHIASEVELEAALAEQALKAEFDKAGLKGFPAELDIAERTEEHVQMAKLDDLLGFASASGIAAVTYDVTYFPQADEAEVDRQVAQLARDLEISPEVIREVCEQQIAEYLELDAKRDAAVPVHSIVEAYVGGTAFAWYGMNEYPRLRRVILRELAQGGAKAKRAFVLRASKAQIDLLEDF</sequence>
<evidence type="ECO:0000313" key="1">
    <source>
        <dbReference type="EMBL" id="RNL18842.1"/>
    </source>
</evidence>
<accession>A0A3N0AER9</accession>
<dbReference type="AlphaFoldDB" id="A0A3N0AER9"/>
<dbReference type="Proteomes" id="UP000267368">
    <property type="component" value="Unassembled WGS sequence"/>
</dbReference>
<dbReference type="EMBL" id="QICB01000007">
    <property type="protein sequence ID" value="RNL18842.1"/>
    <property type="molecule type" value="Genomic_DNA"/>
</dbReference>
<gene>
    <name evidence="1" type="ORF">DMP07_07785</name>
</gene>
<keyword evidence="2" id="KW-1185">Reference proteome</keyword>
<comment type="caution">
    <text evidence="1">The sequence shown here is derived from an EMBL/GenBank/DDBJ whole genome shotgun (WGS) entry which is preliminary data.</text>
</comment>